<evidence type="ECO:0000256" key="4">
    <source>
        <dbReference type="ARBA" id="ARBA00022448"/>
    </source>
</evidence>
<feature type="transmembrane region" description="Helical" evidence="13">
    <location>
        <begin position="35"/>
        <end position="56"/>
    </location>
</feature>
<comment type="caution">
    <text evidence="14">The sequence shown here is derived from an EMBL/GenBank/DDBJ whole genome shotgun (WGS) entry which is preliminary data.</text>
</comment>
<evidence type="ECO:0000313" key="15">
    <source>
        <dbReference type="Proteomes" id="UP001235760"/>
    </source>
</evidence>
<keyword evidence="14" id="KW-0969">Cilium</keyword>
<dbReference type="PANTHER" id="PTHR30531:SF12">
    <property type="entry name" value="FLAGELLAR BIOSYNTHETIC PROTEIN FLHB"/>
    <property type="match status" value="1"/>
</dbReference>
<evidence type="ECO:0000256" key="13">
    <source>
        <dbReference type="RuleBase" id="RU364091"/>
    </source>
</evidence>
<keyword evidence="6 13" id="KW-0812">Transmembrane</keyword>
<keyword evidence="5 13" id="KW-1003">Cell membrane</keyword>
<evidence type="ECO:0000256" key="10">
    <source>
        <dbReference type="ARBA" id="ARBA00023136"/>
    </source>
</evidence>
<dbReference type="RefSeq" id="WP_305750113.1">
    <property type="nucleotide sequence ID" value="NZ_JAUZEE010000006.1"/>
</dbReference>
<evidence type="ECO:0000256" key="1">
    <source>
        <dbReference type="ARBA" id="ARBA00004651"/>
    </source>
</evidence>
<evidence type="ECO:0000256" key="9">
    <source>
        <dbReference type="ARBA" id="ARBA00022989"/>
    </source>
</evidence>
<dbReference type="Gene3D" id="6.10.250.2080">
    <property type="match status" value="1"/>
</dbReference>
<dbReference type="Gene3D" id="3.40.1690.10">
    <property type="entry name" value="secretion proteins EscU"/>
    <property type="match status" value="1"/>
</dbReference>
<dbReference type="SUPFAM" id="SSF160544">
    <property type="entry name" value="EscU C-terminal domain-like"/>
    <property type="match status" value="1"/>
</dbReference>
<evidence type="ECO:0000256" key="5">
    <source>
        <dbReference type="ARBA" id="ARBA00022475"/>
    </source>
</evidence>
<comment type="subcellular location">
    <subcellularLocation>
        <location evidence="1">Cell membrane</location>
        <topology evidence="1">Multi-pass membrane protein</topology>
    </subcellularLocation>
</comment>
<dbReference type="PANTHER" id="PTHR30531">
    <property type="entry name" value="FLAGELLAR BIOSYNTHETIC PROTEIN FLHB"/>
    <property type="match status" value="1"/>
</dbReference>
<keyword evidence="4 13" id="KW-0813">Transport</keyword>
<feature type="transmembrane region" description="Helical" evidence="13">
    <location>
        <begin position="145"/>
        <end position="164"/>
    </location>
</feature>
<dbReference type="Proteomes" id="UP001235760">
    <property type="component" value="Unassembled WGS sequence"/>
</dbReference>
<dbReference type="Pfam" id="PF01312">
    <property type="entry name" value="Bac_export_2"/>
    <property type="match status" value="1"/>
</dbReference>
<keyword evidence="8 13" id="KW-0653">Protein transport</keyword>
<protein>
    <recommendedName>
        <fullName evidence="3 13">Flagellar biosynthetic protein FlhB</fullName>
    </recommendedName>
</protein>
<evidence type="ECO:0000256" key="6">
    <source>
        <dbReference type="ARBA" id="ARBA00022692"/>
    </source>
</evidence>
<evidence type="ECO:0000256" key="3">
    <source>
        <dbReference type="ARBA" id="ARBA00021622"/>
    </source>
</evidence>
<keyword evidence="11 13" id="KW-1006">Bacterial flagellum protein export</keyword>
<dbReference type="PRINTS" id="PR00950">
    <property type="entry name" value="TYPE3IMSPROT"/>
</dbReference>
<gene>
    <name evidence="13 14" type="primary">flhB</name>
    <name evidence="14" type="ORF">Q8X39_13030</name>
</gene>
<keyword evidence="15" id="KW-1185">Reference proteome</keyword>
<evidence type="ECO:0000256" key="12">
    <source>
        <dbReference type="ARBA" id="ARBA00025078"/>
    </source>
</evidence>
<evidence type="ECO:0000313" key="14">
    <source>
        <dbReference type="EMBL" id="MDP4301565.1"/>
    </source>
</evidence>
<dbReference type="InterPro" id="IPR029025">
    <property type="entry name" value="T3SS_substrate_exporter_C"/>
</dbReference>
<feature type="transmembrane region" description="Helical" evidence="13">
    <location>
        <begin position="84"/>
        <end position="109"/>
    </location>
</feature>
<keyword evidence="9 13" id="KW-1133">Transmembrane helix</keyword>
<evidence type="ECO:0000256" key="7">
    <source>
        <dbReference type="ARBA" id="ARBA00022795"/>
    </source>
</evidence>
<accession>A0ABT9G4Z8</accession>
<reference evidence="14 15" key="1">
    <citation type="submission" date="2023-08" db="EMBL/GenBank/DDBJ databases">
        <authorList>
            <person name="Roldan D.M."/>
            <person name="Menes R.J."/>
        </authorList>
    </citation>
    <scope>NUCLEOTIDE SEQUENCE [LARGE SCALE GENOMIC DNA]</scope>
    <source>
        <strain evidence="14 15">CCM 2812</strain>
    </source>
</reference>
<sequence length="382" mass="41210">MADSAQEKQLPPTERRLKQAREDGQVARSRDLGHFAVIAGGLGLVLMAAPSVTQWLRDLMGAGLRFDVHAVTEPRLMQERLGQLIAPALLIGLGLGIVTGLVALAAAVISGGWNFTLKPLAPKFSKLNPLAGLGRIVSKQQIVETLKACLLALLLGAIGAAYLWNHLGDFALTQSMPLPAAFAAAGDRIASGLWLLLIVLALFAAVDVPLQRFMHTSQLKMSLQEIKEEHKQQEGSPELKGRLRQRMREASRRRMLAAVPSADLVVMNPTHYAVALKYEDGKQSAPRVVAKGADLLAMKIRDVAREAKVPVLQAPPLARALYAHGEIDREIPYALYSAVAQVLAHVFQLRAALAGRAPWPADLPAIPVPPELDPHNVKTAQA</sequence>
<dbReference type="NCBIfam" id="TIGR00328">
    <property type="entry name" value="flhB"/>
    <property type="match status" value="1"/>
</dbReference>
<evidence type="ECO:0000256" key="11">
    <source>
        <dbReference type="ARBA" id="ARBA00023225"/>
    </source>
</evidence>
<keyword evidence="10 13" id="KW-0472">Membrane</keyword>
<keyword evidence="14" id="KW-0966">Cell projection</keyword>
<keyword evidence="14" id="KW-0282">Flagellum</keyword>
<dbReference type="InterPro" id="IPR006135">
    <property type="entry name" value="T3SS_substrate_exporter"/>
</dbReference>
<keyword evidence="7 13" id="KW-1005">Bacterial flagellum biogenesis</keyword>
<organism evidence="14 15">
    <name type="scientific">Leptothrix discophora</name>
    <dbReference type="NCBI Taxonomy" id="89"/>
    <lineage>
        <taxon>Bacteria</taxon>
        <taxon>Pseudomonadati</taxon>
        <taxon>Pseudomonadota</taxon>
        <taxon>Betaproteobacteria</taxon>
        <taxon>Burkholderiales</taxon>
        <taxon>Sphaerotilaceae</taxon>
        <taxon>Leptothrix</taxon>
    </lineage>
</organism>
<dbReference type="EMBL" id="JAUZEE010000006">
    <property type="protein sequence ID" value="MDP4301565.1"/>
    <property type="molecule type" value="Genomic_DNA"/>
</dbReference>
<name>A0ABT9G4Z8_LEPDI</name>
<evidence type="ECO:0000256" key="8">
    <source>
        <dbReference type="ARBA" id="ARBA00022927"/>
    </source>
</evidence>
<proteinExistence type="inferred from homology"/>
<comment type="function">
    <text evidence="12 13">Required for formation of the rod structure in the basal body of the flagellar apparatus. Together with FliI and FliH, may constitute the export apparatus of flagellin.</text>
</comment>
<dbReference type="InterPro" id="IPR006136">
    <property type="entry name" value="FlhB"/>
</dbReference>
<comment type="similarity">
    <text evidence="2 13">Belongs to the type III secretion exporter family.</text>
</comment>
<feature type="transmembrane region" description="Helical" evidence="13">
    <location>
        <begin position="189"/>
        <end position="210"/>
    </location>
</feature>
<evidence type="ECO:0000256" key="2">
    <source>
        <dbReference type="ARBA" id="ARBA00010690"/>
    </source>
</evidence>